<dbReference type="SUPFAM" id="SSF51735">
    <property type="entry name" value="NAD(P)-binding Rossmann-fold domains"/>
    <property type="match status" value="1"/>
</dbReference>
<dbReference type="AlphaFoldDB" id="A0A9N9LQN8"/>
<dbReference type="Pfam" id="PF13460">
    <property type="entry name" value="NAD_binding_10"/>
    <property type="match status" value="1"/>
</dbReference>
<comment type="similarity">
    <text evidence="1">Belongs to the NmrA-type oxidoreductase family. Isoflavone reductase subfamily.</text>
</comment>
<gene>
    <name evidence="5" type="ORF">HYALB_00000750</name>
</gene>
<keyword evidence="3" id="KW-0560">Oxidoreductase</keyword>
<comment type="caution">
    <text evidence="5">The sequence shown here is derived from an EMBL/GenBank/DDBJ whole genome shotgun (WGS) entry which is preliminary data.</text>
</comment>
<reference evidence="5" key="1">
    <citation type="submission" date="2021-07" db="EMBL/GenBank/DDBJ databases">
        <authorList>
            <person name="Durling M."/>
        </authorList>
    </citation>
    <scope>NUCLEOTIDE SEQUENCE</scope>
</reference>
<sequence length="309" mass="34732">MSLTVGFAGITGRVAQCVIHDLLKEPQVLIKGYCRDPSKLPAVIRDNKRVTVFQGQTDDRAALIPFVEGCDVMVCAYLAENTVMVAAQKLLVDLCVDAKVDRYVASDWTLEYPSLTPGMFVKKDPILVINAYLKSKPIKTIHILNGMFTETLFSDLFYFYDGSTTPTFKYYGNGDELMDLTTYYTAGQYTAALILDKDAEGFYRFRGDKISAKGIIADFTSVYGYAPKVEVLGTLDDLHRESLKTGEQDYIMTGAWLILNGKVYLNEPLDADKYPQVKPRTIKDFFTEIPVEKLSDSLVNVSTRLSWKY</sequence>
<dbReference type="OrthoDB" id="419598at2759"/>
<evidence type="ECO:0000313" key="6">
    <source>
        <dbReference type="Proteomes" id="UP000701801"/>
    </source>
</evidence>
<evidence type="ECO:0000256" key="3">
    <source>
        <dbReference type="ARBA" id="ARBA00023002"/>
    </source>
</evidence>
<feature type="domain" description="NAD(P)-binding" evidence="4">
    <location>
        <begin position="9"/>
        <end position="106"/>
    </location>
</feature>
<dbReference type="Gene3D" id="3.40.50.720">
    <property type="entry name" value="NAD(P)-binding Rossmann-like Domain"/>
    <property type="match status" value="1"/>
</dbReference>
<protein>
    <recommendedName>
        <fullName evidence="4">NAD(P)-binding domain-containing protein</fullName>
    </recommendedName>
</protein>
<keyword evidence="2" id="KW-0521">NADP</keyword>
<evidence type="ECO:0000256" key="1">
    <source>
        <dbReference type="ARBA" id="ARBA00005725"/>
    </source>
</evidence>
<evidence type="ECO:0000313" key="5">
    <source>
        <dbReference type="EMBL" id="CAG8978078.1"/>
    </source>
</evidence>
<proteinExistence type="inferred from homology"/>
<dbReference type="InterPro" id="IPR051609">
    <property type="entry name" value="NmrA/Isoflavone_reductase-like"/>
</dbReference>
<dbReference type="InterPro" id="IPR036291">
    <property type="entry name" value="NAD(P)-bd_dom_sf"/>
</dbReference>
<organism evidence="5 6">
    <name type="scientific">Hymenoscyphus albidus</name>
    <dbReference type="NCBI Taxonomy" id="595503"/>
    <lineage>
        <taxon>Eukaryota</taxon>
        <taxon>Fungi</taxon>
        <taxon>Dikarya</taxon>
        <taxon>Ascomycota</taxon>
        <taxon>Pezizomycotina</taxon>
        <taxon>Leotiomycetes</taxon>
        <taxon>Helotiales</taxon>
        <taxon>Helotiaceae</taxon>
        <taxon>Hymenoscyphus</taxon>
    </lineage>
</organism>
<dbReference type="EMBL" id="CAJVRM010000240">
    <property type="protein sequence ID" value="CAG8978078.1"/>
    <property type="molecule type" value="Genomic_DNA"/>
</dbReference>
<accession>A0A9N9LQN8</accession>
<dbReference type="InterPro" id="IPR016040">
    <property type="entry name" value="NAD(P)-bd_dom"/>
</dbReference>
<dbReference type="GO" id="GO:0016491">
    <property type="term" value="F:oxidoreductase activity"/>
    <property type="evidence" value="ECO:0007669"/>
    <property type="project" value="UniProtKB-KW"/>
</dbReference>
<evidence type="ECO:0000259" key="4">
    <source>
        <dbReference type="Pfam" id="PF13460"/>
    </source>
</evidence>
<dbReference type="PANTHER" id="PTHR47706:SF9">
    <property type="entry name" value="NMRA-LIKE DOMAIN-CONTAINING PROTEIN-RELATED"/>
    <property type="match status" value="1"/>
</dbReference>
<evidence type="ECO:0000256" key="2">
    <source>
        <dbReference type="ARBA" id="ARBA00022857"/>
    </source>
</evidence>
<keyword evidence="6" id="KW-1185">Reference proteome</keyword>
<name>A0A9N9LQN8_9HELO</name>
<dbReference type="PANTHER" id="PTHR47706">
    <property type="entry name" value="NMRA-LIKE FAMILY PROTEIN"/>
    <property type="match status" value="1"/>
</dbReference>
<dbReference type="Proteomes" id="UP000701801">
    <property type="component" value="Unassembled WGS sequence"/>
</dbReference>